<evidence type="ECO:0000313" key="1">
    <source>
        <dbReference type="EMBL" id="GAA0768606.1"/>
    </source>
</evidence>
<dbReference type="Pfam" id="PF25209">
    <property type="entry name" value="Phage_capsid_4"/>
    <property type="match status" value="1"/>
</dbReference>
<dbReference type="NCBIfam" id="TIGR04387">
    <property type="entry name" value="capsid_maj_N4"/>
    <property type="match status" value="1"/>
</dbReference>
<sequence length="267" mass="28482">MANTLINNKVLGEVIGASLPNKLKFAPLAKVDTTLQGQAGDTITVEKYGYIGEAVKVAEGGQIPTSDLTMTSQDVKVVKAGNGFTLTDEEVGRRGQEVVNEGKSQLEKSILDGIDSDCYTALKTASLTKTCVAQLTYDDIVDGVGLFGEEDDEAKVLFIAPDQKTAMLKDPMFIRASEMGDKVVMTGVIGEIAGCQIVVSGKVKKVTNKFTNVIVKAGALGIKLKKATNIEEDRDAGHAKSTWYGTHHYVAYLADATKCVKIVTTEA</sequence>
<keyword evidence="2" id="KW-1185">Reference proteome</keyword>
<reference evidence="1 2" key="1">
    <citation type="journal article" date="2019" name="Int. J. Syst. Evol. Microbiol.">
        <title>The Global Catalogue of Microorganisms (GCM) 10K type strain sequencing project: providing services to taxonomists for standard genome sequencing and annotation.</title>
        <authorList>
            <consortium name="The Broad Institute Genomics Platform"/>
            <consortium name="The Broad Institute Genome Sequencing Center for Infectious Disease"/>
            <person name="Wu L."/>
            <person name="Ma J."/>
        </authorList>
    </citation>
    <scope>NUCLEOTIDE SEQUENCE [LARGE SCALE GENOMIC DNA]</scope>
    <source>
        <strain evidence="1 2">JCM 1417</strain>
    </source>
</reference>
<protein>
    <submittedName>
        <fullName evidence="1">N4-gp56 family major capsid protein</fullName>
    </submittedName>
</protein>
<proteinExistence type="predicted"/>
<gene>
    <name evidence="1" type="ORF">GCM10008908_09160</name>
</gene>
<organism evidence="1 2">
    <name type="scientific">Clostridium subterminale</name>
    <dbReference type="NCBI Taxonomy" id="1550"/>
    <lineage>
        <taxon>Bacteria</taxon>
        <taxon>Bacillati</taxon>
        <taxon>Bacillota</taxon>
        <taxon>Clostridia</taxon>
        <taxon>Eubacteriales</taxon>
        <taxon>Clostridiaceae</taxon>
        <taxon>Clostridium</taxon>
    </lineage>
</organism>
<dbReference type="Proteomes" id="UP001501047">
    <property type="component" value="Unassembled WGS sequence"/>
</dbReference>
<accession>A0ABN1KJE0</accession>
<dbReference type="RefSeq" id="WP_343824040.1">
    <property type="nucleotide sequence ID" value="NZ_BAAACI010000001.1"/>
</dbReference>
<dbReference type="SUPFAM" id="SSF56563">
    <property type="entry name" value="Major capsid protein gp5"/>
    <property type="match status" value="1"/>
</dbReference>
<name>A0ABN1KJE0_CLOSU</name>
<comment type="caution">
    <text evidence="1">The sequence shown here is derived from an EMBL/GenBank/DDBJ whole genome shotgun (WGS) entry which is preliminary data.</text>
</comment>
<evidence type="ECO:0000313" key="2">
    <source>
        <dbReference type="Proteomes" id="UP001501047"/>
    </source>
</evidence>
<dbReference type="EMBL" id="BAAACI010000001">
    <property type="protein sequence ID" value="GAA0768606.1"/>
    <property type="molecule type" value="Genomic_DNA"/>
</dbReference>